<dbReference type="GO" id="GO:0000155">
    <property type="term" value="F:phosphorelay sensor kinase activity"/>
    <property type="evidence" value="ECO:0007669"/>
    <property type="project" value="InterPro"/>
</dbReference>
<dbReference type="PRINTS" id="PR00344">
    <property type="entry name" value="BCTRLSENSOR"/>
</dbReference>
<comment type="catalytic activity">
    <reaction evidence="1">
        <text>ATP + protein L-histidine = ADP + protein N-phospho-L-histidine.</text>
        <dbReference type="EC" id="2.7.13.3"/>
    </reaction>
</comment>
<dbReference type="PROSITE" id="PS50109">
    <property type="entry name" value="HIS_KIN"/>
    <property type="match status" value="1"/>
</dbReference>
<dbReference type="Gene3D" id="3.30.450.20">
    <property type="entry name" value="PAS domain"/>
    <property type="match status" value="1"/>
</dbReference>
<dbReference type="AlphaFoldDB" id="A0A167AER2"/>
<keyword evidence="3" id="KW-0597">Phosphoprotein</keyword>
<sequence>MAFMLLIQRLHVMCIGLTLVIKPFVQGALCVVLLCAVFVTAANPVFTDTSQVMRRFDYESGLSQVTIMALTEDQLGYIWIGTQAGLNRFDGHEFKQFSSTQQNPNELAGSFVTGLCHSGETVWIGTSTGLSAYHTVTGRFQSFLEENYQAITSDRVKTLNCSGNYISVTTENHAFYLIDKVTLEPVALDLAGRFPSHAIAYNHQVFYITESGFSTLNLQSKKSDLLLAGEFKYLALRGERVFLITKENQLLSYDTLYERVLWEISVGAGAGLELNNLHISTGKLFVGSNYGVYLYDLNGNFKKHWFKHEGQGLGLQDNSIMSVLVDSNQDLWFGTETGGLHFISQLSENFGHISAFNYPHSPLPEPDIRNFALDRFDRLWLATSSGLYFFDGTGFKGAHRVFPNLSVVESAFITKLYIRDQYMWIATRGLGIYRFNLDDGTLLNIIPDVGKGPELSFNDIIEFQGRILVSSRSMGLLFFNESSNKLEPFLNMENAPSHVSSLLPQGNALIFGSIGDGLFKYEEGSLIQLTIADALASDIVFMLQADSFGRVWAGSETGISVIDNTFSVVRTIKRQDGIANSAIWALLYDEQDHIWLGTSGGLSRINIHDFKIDNFLPVDGVQGNEFNYNASWLAPDGRVFIGGSNGFNQFHPEQITISPLIRPLLTSNIELLGKTLHPSINKELKLAPELTTFLELEYDQDIVSLHYSSLDYGSEGLRFYYRIIGLSEQWLKLADGVRQINLLKLNPGNYQVQAYTINRFNQTSPVHHFDIKINASWWWSNLTKTLYFILLSLLLVMWFRQRQKRFLQVVNDNKIMNELQERLELSLWASQDEMWDWHIDTDKIYRHSVRPRIEYGHCKAEMSVHDAVQFIHPKDYIAWEEKLEACLEGEQDTYEIAIRVKTIDEQWTWVLERGKVVSRDSHGKVKRLAGALKDIAELKAHQNALQALNEGLEIKVAVRTDELYQKNQKLEQAMIELKRTQQELIESEKMASLGNVVAGIAHEINTPLGIAITAISYNQESLQQVATKLKNQTLKQSDLEQSIEEQQEGYLLMSRNLDRAKELISNFKQVAVDHSSEVQREINVKCYVEDVFKSLSPLANGKQITLDIEGDEDVNVDTYPGALYQILTNLYNNSILHGFEGKESGGVSVIIQQIDGYWSLVYKDDGVGMKADNLQTMFDPFVTTKRSQGGCGLGMHIVYNLVTQLLKGEISAWSKPNKGLEVKLKVPAVRMNEKKTGSN</sequence>
<dbReference type="SUPFAM" id="SSF55785">
    <property type="entry name" value="PYP-like sensor domain (PAS domain)"/>
    <property type="match status" value="1"/>
</dbReference>
<evidence type="ECO:0000313" key="7">
    <source>
        <dbReference type="EMBL" id="KZN45300.1"/>
    </source>
</evidence>
<dbReference type="Gene3D" id="1.10.287.130">
    <property type="match status" value="1"/>
</dbReference>
<dbReference type="InterPro" id="IPR011110">
    <property type="entry name" value="Reg_prop"/>
</dbReference>
<dbReference type="SUPFAM" id="SSF69322">
    <property type="entry name" value="Tricorn protease domain 2"/>
    <property type="match status" value="1"/>
</dbReference>
<reference evidence="7 8" key="1">
    <citation type="submission" date="2013-07" db="EMBL/GenBank/DDBJ databases">
        <title>Comparative Genomic and Metabolomic Analysis of Twelve Strains of Pseudoalteromonas luteoviolacea.</title>
        <authorList>
            <person name="Vynne N.G."/>
            <person name="Mansson M."/>
            <person name="Gram L."/>
        </authorList>
    </citation>
    <scope>NUCLEOTIDE SEQUENCE [LARGE SCALE GENOMIC DNA]</scope>
    <source>
        <strain evidence="7 8">H33</strain>
    </source>
</reference>
<dbReference type="SUPFAM" id="SSF55874">
    <property type="entry name" value="ATPase domain of HSP90 chaperone/DNA topoisomerase II/histidine kinase"/>
    <property type="match status" value="1"/>
</dbReference>
<proteinExistence type="predicted"/>
<dbReference type="CDD" id="cd00130">
    <property type="entry name" value="PAS"/>
    <property type="match status" value="1"/>
</dbReference>
<protein>
    <recommendedName>
        <fullName evidence="2">histidine kinase</fullName>
        <ecNumber evidence="2">2.7.13.3</ecNumber>
    </recommendedName>
</protein>
<dbReference type="InterPro" id="IPR005467">
    <property type="entry name" value="His_kinase_dom"/>
</dbReference>
<dbReference type="EMBL" id="AUXZ01000130">
    <property type="protein sequence ID" value="KZN45300.1"/>
    <property type="molecule type" value="Genomic_DNA"/>
</dbReference>
<dbReference type="SMART" id="SM00387">
    <property type="entry name" value="HATPase_c"/>
    <property type="match status" value="1"/>
</dbReference>
<evidence type="ECO:0000256" key="2">
    <source>
        <dbReference type="ARBA" id="ARBA00012438"/>
    </source>
</evidence>
<dbReference type="InterPro" id="IPR000700">
    <property type="entry name" value="PAS-assoc_C"/>
</dbReference>
<dbReference type="EC" id="2.7.13.3" evidence="2"/>
<dbReference type="InterPro" id="IPR013655">
    <property type="entry name" value="PAS_fold_3"/>
</dbReference>
<dbReference type="InterPro" id="IPR003661">
    <property type="entry name" value="HisK_dim/P_dom"/>
</dbReference>
<evidence type="ECO:0000259" key="5">
    <source>
        <dbReference type="PROSITE" id="PS50109"/>
    </source>
</evidence>
<accession>A0A167AER2</accession>
<dbReference type="Gene3D" id="2.130.10.10">
    <property type="entry name" value="YVTN repeat-like/Quinoprotein amine dehydrogenase"/>
    <property type="match status" value="2"/>
</dbReference>
<evidence type="ECO:0000256" key="4">
    <source>
        <dbReference type="SAM" id="Coils"/>
    </source>
</evidence>
<dbReference type="SUPFAM" id="SSF47384">
    <property type="entry name" value="Homodimeric domain of signal transducing histidine kinase"/>
    <property type="match status" value="1"/>
</dbReference>
<evidence type="ECO:0000259" key="6">
    <source>
        <dbReference type="PROSITE" id="PS50113"/>
    </source>
</evidence>
<dbReference type="InterPro" id="IPR013783">
    <property type="entry name" value="Ig-like_fold"/>
</dbReference>
<dbReference type="InterPro" id="IPR035965">
    <property type="entry name" value="PAS-like_dom_sf"/>
</dbReference>
<organism evidence="7 8">
    <name type="scientific">Pseudoalteromonas luteoviolacea H33</name>
    <dbReference type="NCBI Taxonomy" id="1365251"/>
    <lineage>
        <taxon>Bacteria</taxon>
        <taxon>Pseudomonadati</taxon>
        <taxon>Pseudomonadota</taxon>
        <taxon>Gammaproteobacteria</taxon>
        <taxon>Alteromonadales</taxon>
        <taxon>Pseudoalteromonadaceae</taxon>
        <taxon>Pseudoalteromonas</taxon>
    </lineage>
</organism>
<dbReference type="InterPro" id="IPR004358">
    <property type="entry name" value="Sig_transdc_His_kin-like_C"/>
</dbReference>
<dbReference type="PANTHER" id="PTHR43547">
    <property type="entry name" value="TWO-COMPONENT HISTIDINE KINASE"/>
    <property type="match status" value="1"/>
</dbReference>
<dbReference type="Pfam" id="PF08447">
    <property type="entry name" value="PAS_3"/>
    <property type="match status" value="1"/>
</dbReference>
<feature type="domain" description="Histidine kinase" evidence="5">
    <location>
        <begin position="999"/>
        <end position="1230"/>
    </location>
</feature>
<dbReference type="Pfam" id="PF07494">
    <property type="entry name" value="Reg_prop"/>
    <property type="match status" value="1"/>
</dbReference>
<dbReference type="PANTHER" id="PTHR43547:SF2">
    <property type="entry name" value="HYBRID SIGNAL TRANSDUCTION HISTIDINE KINASE C"/>
    <property type="match status" value="1"/>
</dbReference>
<name>A0A167AER2_9GAMM</name>
<keyword evidence="4" id="KW-0175">Coiled coil</keyword>
<dbReference type="InterPro" id="IPR015943">
    <property type="entry name" value="WD40/YVTN_repeat-like_dom_sf"/>
</dbReference>
<evidence type="ECO:0000256" key="3">
    <source>
        <dbReference type="ARBA" id="ARBA00022553"/>
    </source>
</evidence>
<dbReference type="Gene3D" id="2.60.40.10">
    <property type="entry name" value="Immunoglobulins"/>
    <property type="match status" value="1"/>
</dbReference>
<feature type="domain" description="PAC" evidence="6">
    <location>
        <begin position="894"/>
        <end position="947"/>
    </location>
</feature>
<dbReference type="PROSITE" id="PS50113">
    <property type="entry name" value="PAC"/>
    <property type="match status" value="1"/>
</dbReference>
<dbReference type="InterPro" id="IPR000014">
    <property type="entry name" value="PAS"/>
</dbReference>
<dbReference type="Gene3D" id="3.30.565.10">
    <property type="entry name" value="Histidine kinase-like ATPase, C-terminal domain"/>
    <property type="match status" value="1"/>
</dbReference>
<dbReference type="Pfam" id="PF02518">
    <property type="entry name" value="HATPase_c"/>
    <property type="match status" value="1"/>
</dbReference>
<dbReference type="InterPro" id="IPR036890">
    <property type="entry name" value="HATPase_C_sf"/>
</dbReference>
<dbReference type="PATRIC" id="fig|1365251.3.peg.4890"/>
<feature type="coiled-coil region" evidence="4">
    <location>
        <begin position="935"/>
        <end position="990"/>
    </location>
</feature>
<dbReference type="SUPFAM" id="SSF63829">
    <property type="entry name" value="Calcium-dependent phosphotriesterase"/>
    <property type="match status" value="2"/>
</dbReference>
<comment type="caution">
    <text evidence="7">The sequence shown here is derived from an EMBL/GenBank/DDBJ whole genome shotgun (WGS) entry which is preliminary data.</text>
</comment>
<dbReference type="Proteomes" id="UP000076503">
    <property type="component" value="Unassembled WGS sequence"/>
</dbReference>
<dbReference type="CDD" id="cd00082">
    <property type="entry name" value="HisKA"/>
    <property type="match status" value="1"/>
</dbReference>
<dbReference type="InterPro" id="IPR003594">
    <property type="entry name" value="HATPase_dom"/>
</dbReference>
<evidence type="ECO:0000313" key="8">
    <source>
        <dbReference type="Proteomes" id="UP000076503"/>
    </source>
</evidence>
<dbReference type="InterPro" id="IPR036097">
    <property type="entry name" value="HisK_dim/P_sf"/>
</dbReference>
<evidence type="ECO:0000256" key="1">
    <source>
        <dbReference type="ARBA" id="ARBA00000085"/>
    </source>
</evidence>
<gene>
    <name evidence="7" type="ORF">N476_04615</name>
</gene>